<sequence>MALGAGTWLQVAFAVLVLTRPPDHPWRKPFPAYLIFVAHARSINMRLLAVERVGSWPETKAFASFTKVGNYWSRCFSSSKAMAAIDGSSRDLGDWSNTKLRLEGTLGWDVAVQCALLHSGIPSVLCSNSSFSFDHRAACRHVPDPNFVHLAASDWDLPAMRLGSKVHH</sequence>
<feature type="signal peptide" evidence="1">
    <location>
        <begin position="1"/>
        <end position="19"/>
    </location>
</feature>
<organism evidence="2 3">
    <name type="scientific">Colletotrichum chrysophilum</name>
    <dbReference type="NCBI Taxonomy" id="1836956"/>
    <lineage>
        <taxon>Eukaryota</taxon>
        <taxon>Fungi</taxon>
        <taxon>Dikarya</taxon>
        <taxon>Ascomycota</taxon>
        <taxon>Pezizomycotina</taxon>
        <taxon>Sordariomycetes</taxon>
        <taxon>Hypocreomycetidae</taxon>
        <taxon>Glomerellales</taxon>
        <taxon>Glomerellaceae</taxon>
        <taxon>Colletotrichum</taxon>
        <taxon>Colletotrichum gloeosporioides species complex</taxon>
    </lineage>
</organism>
<keyword evidence="1" id="KW-0732">Signal</keyword>
<evidence type="ECO:0000313" key="3">
    <source>
        <dbReference type="Proteomes" id="UP001243330"/>
    </source>
</evidence>
<comment type="caution">
    <text evidence="2">The sequence shown here is derived from an EMBL/GenBank/DDBJ whole genome shotgun (WGS) entry which is preliminary data.</text>
</comment>
<accession>A0AAD9AG03</accession>
<protein>
    <recommendedName>
        <fullName evidence="4">Secreted protein</fullName>
    </recommendedName>
</protein>
<proteinExistence type="predicted"/>
<gene>
    <name evidence="2" type="ORF">CCHR01_09851</name>
</gene>
<reference evidence="2" key="1">
    <citation type="submission" date="2023-01" db="EMBL/GenBank/DDBJ databases">
        <title>Colletotrichum chrysophilum M932 genome sequence.</title>
        <authorList>
            <person name="Baroncelli R."/>
        </authorList>
    </citation>
    <scope>NUCLEOTIDE SEQUENCE</scope>
    <source>
        <strain evidence="2">M932</strain>
    </source>
</reference>
<dbReference type="EMBL" id="JAQOWY010000200">
    <property type="protein sequence ID" value="KAK1847508.1"/>
    <property type="molecule type" value="Genomic_DNA"/>
</dbReference>
<name>A0AAD9AG03_9PEZI</name>
<dbReference type="Proteomes" id="UP001243330">
    <property type="component" value="Unassembled WGS sequence"/>
</dbReference>
<evidence type="ECO:0000313" key="2">
    <source>
        <dbReference type="EMBL" id="KAK1847508.1"/>
    </source>
</evidence>
<evidence type="ECO:0000256" key="1">
    <source>
        <dbReference type="SAM" id="SignalP"/>
    </source>
</evidence>
<evidence type="ECO:0008006" key="4">
    <source>
        <dbReference type="Google" id="ProtNLM"/>
    </source>
</evidence>
<keyword evidence="3" id="KW-1185">Reference proteome</keyword>
<dbReference type="AlphaFoldDB" id="A0AAD9AG03"/>
<feature type="chain" id="PRO_5042209829" description="Secreted protein" evidence="1">
    <location>
        <begin position="20"/>
        <end position="168"/>
    </location>
</feature>